<evidence type="ECO:0000256" key="9">
    <source>
        <dbReference type="ARBA" id="ARBA00047761"/>
    </source>
</evidence>
<proteinExistence type="inferred from homology"/>
<evidence type="ECO:0000259" key="14">
    <source>
        <dbReference type="PROSITE" id="PS51479"/>
    </source>
</evidence>
<evidence type="ECO:0000256" key="3">
    <source>
        <dbReference type="ARBA" id="ARBA00022723"/>
    </source>
</evidence>
<dbReference type="Proteomes" id="UP001163823">
    <property type="component" value="Chromosome 3"/>
</dbReference>
<evidence type="ECO:0000256" key="6">
    <source>
        <dbReference type="ARBA" id="ARBA00022833"/>
    </source>
</evidence>
<evidence type="ECO:0000313" key="16">
    <source>
        <dbReference type="Proteomes" id="UP001163823"/>
    </source>
</evidence>
<feature type="compositionally biased region" description="Basic and acidic residues" evidence="13">
    <location>
        <begin position="328"/>
        <end position="350"/>
    </location>
</feature>
<reference evidence="15" key="1">
    <citation type="journal article" date="2023" name="Science">
        <title>Elucidation of the pathway for biosynthesis of saponin adjuvants from the soapbark tree.</title>
        <authorList>
            <person name="Reed J."/>
            <person name="Orme A."/>
            <person name="El-Demerdash A."/>
            <person name="Owen C."/>
            <person name="Martin L.B.B."/>
            <person name="Misra R.C."/>
            <person name="Kikuchi S."/>
            <person name="Rejzek M."/>
            <person name="Martin A.C."/>
            <person name="Harkess A."/>
            <person name="Leebens-Mack J."/>
            <person name="Louveau T."/>
            <person name="Stephenson M.J."/>
            <person name="Osbourn A."/>
        </authorList>
    </citation>
    <scope>NUCLEOTIDE SEQUENCE</scope>
    <source>
        <strain evidence="15">S10</strain>
    </source>
</reference>
<feature type="compositionally biased region" description="Low complexity" evidence="13">
    <location>
        <begin position="269"/>
        <end position="282"/>
    </location>
</feature>
<dbReference type="InterPro" id="IPR007308">
    <property type="entry name" value="Rtr1/RPAP2_dom"/>
</dbReference>
<evidence type="ECO:0000256" key="5">
    <source>
        <dbReference type="ARBA" id="ARBA00022801"/>
    </source>
</evidence>
<dbReference type="KEGG" id="qsa:O6P43_005748"/>
<organism evidence="15 16">
    <name type="scientific">Quillaja saponaria</name>
    <name type="common">Soap bark tree</name>
    <dbReference type="NCBI Taxonomy" id="32244"/>
    <lineage>
        <taxon>Eukaryota</taxon>
        <taxon>Viridiplantae</taxon>
        <taxon>Streptophyta</taxon>
        <taxon>Embryophyta</taxon>
        <taxon>Tracheophyta</taxon>
        <taxon>Spermatophyta</taxon>
        <taxon>Magnoliopsida</taxon>
        <taxon>eudicotyledons</taxon>
        <taxon>Gunneridae</taxon>
        <taxon>Pentapetalae</taxon>
        <taxon>rosids</taxon>
        <taxon>fabids</taxon>
        <taxon>Fabales</taxon>
        <taxon>Quillajaceae</taxon>
        <taxon>Quillaja</taxon>
    </lineage>
</organism>
<evidence type="ECO:0000256" key="13">
    <source>
        <dbReference type="SAM" id="MobiDB-lite"/>
    </source>
</evidence>
<evidence type="ECO:0000256" key="12">
    <source>
        <dbReference type="RuleBase" id="RU367080"/>
    </source>
</evidence>
<comment type="caution">
    <text evidence="15">The sequence shown here is derived from an EMBL/GenBank/DDBJ whole genome shotgun (WGS) entry which is preliminary data.</text>
</comment>
<comment type="similarity">
    <text evidence="2 11 12">Belongs to the RPAP2 family.</text>
</comment>
<dbReference type="InterPro" id="IPR039693">
    <property type="entry name" value="Rtr1/RPAP2"/>
</dbReference>
<evidence type="ECO:0000256" key="10">
    <source>
        <dbReference type="ARBA" id="ARBA00048336"/>
    </source>
</evidence>
<feature type="region of interest" description="Disordered" evidence="13">
    <location>
        <begin position="248"/>
        <end position="285"/>
    </location>
</feature>
<evidence type="ECO:0000256" key="4">
    <source>
        <dbReference type="ARBA" id="ARBA00022771"/>
    </source>
</evidence>
<keyword evidence="4 12" id="KW-0863">Zinc-finger</keyword>
<evidence type="ECO:0000256" key="2">
    <source>
        <dbReference type="ARBA" id="ARBA00005676"/>
    </source>
</evidence>
<comment type="catalytic activity">
    <reaction evidence="10 12">
        <text>O-phospho-L-threonyl-[protein] + H2O = L-threonyl-[protein] + phosphate</text>
        <dbReference type="Rhea" id="RHEA:47004"/>
        <dbReference type="Rhea" id="RHEA-COMP:11060"/>
        <dbReference type="Rhea" id="RHEA-COMP:11605"/>
        <dbReference type="ChEBI" id="CHEBI:15377"/>
        <dbReference type="ChEBI" id="CHEBI:30013"/>
        <dbReference type="ChEBI" id="CHEBI:43474"/>
        <dbReference type="ChEBI" id="CHEBI:61977"/>
        <dbReference type="EC" id="3.1.3.16"/>
    </reaction>
</comment>
<feature type="compositionally biased region" description="Basic and acidic residues" evidence="13">
    <location>
        <begin position="378"/>
        <end position="388"/>
    </location>
</feature>
<dbReference type="EMBL" id="JARAOO010000003">
    <property type="protein sequence ID" value="KAJ7975905.1"/>
    <property type="molecule type" value="Genomic_DNA"/>
</dbReference>
<comment type="function">
    <text evidence="12">Putative RNA polymerase II subunit B1 C-terminal domain (CTD) phosphatase involved in RNA polymerase II transcription regulation.</text>
</comment>
<keyword evidence="7 12" id="KW-0904">Protein phosphatase</keyword>
<protein>
    <recommendedName>
        <fullName evidence="12">RNA polymerase II subunit B1 CTD phosphatase RPAP2 homolog</fullName>
        <ecNumber evidence="12">3.1.3.16</ecNumber>
    </recommendedName>
</protein>
<keyword evidence="5 12" id="KW-0378">Hydrolase</keyword>
<evidence type="ECO:0000256" key="7">
    <source>
        <dbReference type="ARBA" id="ARBA00022912"/>
    </source>
</evidence>
<keyword evidence="8 12" id="KW-0539">Nucleus</keyword>
<dbReference type="PROSITE" id="PS51479">
    <property type="entry name" value="ZF_RTR1"/>
    <property type="match status" value="1"/>
</dbReference>
<evidence type="ECO:0000256" key="11">
    <source>
        <dbReference type="PROSITE-ProRule" id="PRU00812"/>
    </source>
</evidence>
<dbReference type="EC" id="3.1.3.16" evidence="12"/>
<keyword evidence="16" id="KW-1185">Reference proteome</keyword>
<accession>A0AAD7Q6R3</accession>
<comment type="catalytic activity">
    <reaction evidence="9 12">
        <text>O-phospho-L-seryl-[protein] + H2O = L-seryl-[protein] + phosphate</text>
        <dbReference type="Rhea" id="RHEA:20629"/>
        <dbReference type="Rhea" id="RHEA-COMP:9863"/>
        <dbReference type="Rhea" id="RHEA-COMP:11604"/>
        <dbReference type="ChEBI" id="CHEBI:15377"/>
        <dbReference type="ChEBI" id="CHEBI:29999"/>
        <dbReference type="ChEBI" id="CHEBI:43474"/>
        <dbReference type="ChEBI" id="CHEBI:83421"/>
        <dbReference type="EC" id="3.1.3.16"/>
    </reaction>
</comment>
<dbReference type="GO" id="GO:0005634">
    <property type="term" value="C:nucleus"/>
    <property type="evidence" value="ECO:0007669"/>
    <property type="project" value="UniProtKB-SubCell"/>
</dbReference>
<dbReference type="GO" id="GO:0008270">
    <property type="term" value="F:zinc ion binding"/>
    <property type="evidence" value="ECO:0007669"/>
    <property type="project" value="UniProtKB-KW"/>
</dbReference>
<dbReference type="AlphaFoldDB" id="A0AAD7Q6R3"/>
<feature type="region of interest" description="Disordered" evidence="13">
    <location>
        <begin position="326"/>
        <end position="365"/>
    </location>
</feature>
<dbReference type="GO" id="GO:0043175">
    <property type="term" value="F:RNA polymerase core enzyme binding"/>
    <property type="evidence" value="ECO:0007669"/>
    <property type="project" value="UniProtKB-UniRule"/>
</dbReference>
<evidence type="ECO:0000256" key="8">
    <source>
        <dbReference type="ARBA" id="ARBA00023242"/>
    </source>
</evidence>
<dbReference type="PANTHER" id="PTHR14732">
    <property type="entry name" value="RNA POLYMERASE II SUBUNIT B1 CTD PHOSPHATASE RPAP2-RELATED"/>
    <property type="match status" value="1"/>
</dbReference>
<keyword evidence="3 12" id="KW-0479">Metal-binding</keyword>
<dbReference type="GO" id="GO:0005737">
    <property type="term" value="C:cytoplasm"/>
    <property type="evidence" value="ECO:0007669"/>
    <property type="project" value="TreeGrafter"/>
</dbReference>
<name>A0AAD7Q6R3_QUISA</name>
<dbReference type="GO" id="GO:0008420">
    <property type="term" value="F:RNA polymerase II CTD heptapeptide repeat phosphatase activity"/>
    <property type="evidence" value="ECO:0007669"/>
    <property type="project" value="UniProtKB-UniRule"/>
</dbReference>
<gene>
    <name evidence="15" type="ORF">O6P43_005748</name>
</gene>
<keyword evidence="6 12" id="KW-0862">Zinc</keyword>
<sequence length="714" mass="78552">MAKDQPISVKDAVHKLQLSLLEGIKNEDQLFAAGSLMSRSDYEDVVTERSLTNNCGYPLCSNPLPADRPRKGRYRISLKEHKVYDLHETYMFCSSSCVVNSKAFSGSLQDERCPVLDSEKLNVVLRLFGNLNLETEDNLGKNGDLGLSGLQIQEKTETIKGEVSLEQWVGPSNAVEGYVPQRNRYSKPLSRKNLKEEIKASHTKLSGEKEFVNEMDFMSTIITQDEYSVSKTPSDPSEMASYANISEPTRKGVGSKMVRKDDPGFQEVSSTSKSSSKLSSMKANNERHIKEAAKSHETKLESALKPTGEKKVEDFISILGASSVSWRSDSERESVDGKEKKSEYATKDDACSQEVPPTAVPLQSGSSIIAVEEESHVEKATKLSETKPKSSLKPLGGKKLGRSVTWADEKVDRSGSQSLCEVREMRDSEMPGNTYKGDNDDDDMLRFTSAEACALALSQAAEAVASGDPDVIGAVSEAGVIILPRPHDVDEGEVVNDVDVLEPEPTAIKWPRKPPISGSDFFDSEDSWFDAPPEGFSLTLSPFATMWNALFSWISSSSLAYIYGRDESFHEEYLSVNGREYPQKVALADGRSSEIKQTLASCLARALPGVVADLNLPIPISTLEQGLGHLLATMSLLDALPALRMKQWQVIALLFIDALSVCRLPALISYMTDRRILFRKVLDGTQIGMEEYEIMKDLIIPLGRVPQFSAQSGA</sequence>
<feature type="region of interest" description="Disordered" evidence="13">
    <location>
        <begin position="378"/>
        <end position="397"/>
    </location>
</feature>
<dbReference type="Gene3D" id="1.25.40.820">
    <property type="match status" value="1"/>
</dbReference>
<feature type="domain" description="RTR1-type" evidence="14">
    <location>
        <begin position="32"/>
        <end position="117"/>
    </location>
</feature>
<dbReference type="Pfam" id="PF04181">
    <property type="entry name" value="RPAP2_Rtr1"/>
    <property type="match status" value="1"/>
</dbReference>
<evidence type="ECO:0000313" key="15">
    <source>
        <dbReference type="EMBL" id="KAJ7975905.1"/>
    </source>
</evidence>
<evidence type="ECO:0000256" key="1">
    <source>
        <dbReference type="ARBA" id="ARBA00004123"/>
    </source>
</evidence>
<comment type="subcellular location">
    <subcellularLocation>
        <location evidence="1 12">Nucleus</location>
    </subcellularLocation>
</comment>
<dbReference type="FunFam" id="1.25.40.820:FF:000006">
    <property type="entry name" value="Putative RNA polymerase II subunit B1 CTD phosphatase RPAP2 homolog"/>
    <property type="match status" value="1"/>
</dbReference>
<dbReference type="InterPro" id="IPR038534">
    <property type="entry name" value="Rtr1/RPAP2_sf"/>
</dbReference>
<dbReference type="PANTHER" id="PTHR14732:SF0">
    <property type="entry name" value="RNA POLYMERASE II SUBUNIT B1 CTD PHOSPHATASE RPAP2-RELATED"/>
    <property type="match status" value="1"/>
</dbReference>